<keyword evidence="5" id="KW-0472">Membrane</keyword>
<reference evidence="6 7" key="1">
    <citation type="journal article" date="2018" name="Sci. Rep.">
        <title>Comparative genomics provides insights into the lifestyle and reveals functional heterogeneity of dark septate endophytic fungi.</title>
        <authorList>
            <person name="Knapp D.G."/>
            <person name="Nemeth J.B."/>
            <person name="Barry K."/>
            <person name="Hainaut M."/>
            <person name="Henrissat B."/>
            <person name="Johnson J."/>
            <person name="Kuo A."/>
            <person name="Lim J.H.P."/>
            <person name="Lipzen A."/>
            <person name="Nolan M."/>
            <person name="Ohm R.A."/>
            <person name="Tamas L."/>
            <person name="Grigoriev I.V."/>
            <person name="Spatafora J.W."/>
            <person name="Nagy L.G."/>
            <person name="Kovacs G.M."/>
        </authorList>
    </citation>
    <scope>NUCLEOTIDE SEQUENCE [LARGE SCALE GENOMIC DNA]</scope>
    <source>
        <strain evidence="6 7">DSE2036</strain>
    </source>
</reference>
<evidence type="ECO:0000313" key="6">
    <source>
        <dbReference type="EMBL" id="PVH97147.1"/>
    </source>
</evidence>
<sequence length="331" mass="38089">MFLFVDYKLGNPVFRASKWIGPDRWIPMQMMLWSVVAAVKLHDPSGLAQRAGKLPRVSRALLGILQGGFIPDVILYLSYFYKYHELSLLLGVFWTAMSIADNSRWVSSKGWFSVREEEMMVNRVIRDDPSKGSMHNRQPVTPMLLWKSLKDYDLCFANLCPCRPLYILGLTFQIPMNLPNQYLTLSLRGLGFDTFQSISGDPIWVIPFLIWLVVADVAGANKWMVWAFITLLLTYPSAHPIQVGWNSHNSNTVRSRTVSAACYNINHQYDAPNYKRGNWALLGIVVGNAYYLWRNMSRDAKWDAMTKEQRIEYLETTTDEGNKRSDFPFAH</sequence>
<evidence type="ECO:0000256" key="2">
    <source>
        <dbReference type="ARBA" id="ARBA00022448"/>
    </source>
</evidence>
<comment type="subcellular location">
    <subcellularLocation>
        <location evidence="1">Membrane</location>
        <topology evidence="1">Multi-pass membrane protein</topology>
    </subcellularLocation>
</comment>
<evidence type="ECO:0000256" key="4">
    <source>
        <dbReference type="ARBA" id="ARBA00022989"/>
    </source>
</evidence>
<dbReference type="EMBL" id="KZ805444">
    <property type="protein sequence ID" value="PVH97147.1"/>
    <property type="molecule type" value="Genomic_DNA"/>
</dbReference>
<keyword evidence="4" id="KW-1133">Transmembrane helix</keyword>
<accession>A0A2V1DG72</accession>
<evidence type="ECO:0000256" key="3">
    <source>
        <dbReference type="ARBA" id="ARBA00022692"/>
    </source>
</evidence>
<keyword evidence="7" id="KW-1185">Reference proteome</keyword>
<keyword evidence="2" id="KW-0813">Transport</keyword>
<evidence type="ECO:0000313" key="7">
    <source>
        <dbReference type="Proteomes" id="UP000244855"/>
    </source>
</evidence>
<evidence type="ECO:0000256" key="5">
    <source>
        <dbReference type="ARBA" id="ARBA00023136"/>
    </source>
</evidence>
<dbReference type="Proteomes" id="UP000244855">
    <property type="component" value="Unassembled WGS sequence"/>
</dbReference>
<proteinExistence type="predicted"/>
<dbReference type="AlphaFoldDB" id="A0A2V1DG72"/>
<organism evidence="6 7">
    <name type="scientific">Periconia macrospinosa</name>
    <dbReference type="NCBI Taxonomy" id="97972"/>
    <lineage>
        <taxon>Eukaryota</taxon>
        <taxon>Fungi</taxon>
        <taxon>Dikarya</taxon>
        <taxon>Ascomycota</taxon>
        <taxon>Pezizomycotina</taxon>
        <taxon>Dothideomycetes</taxon>
        <taxon>Pleosporomycetidae</taxon>
        <taxon>Pleosporales</taxon>
        <taxon>Massarineae</taxon>
        <taxon>Periconiaceae</taxon>
        <taxon>Periconia</taxon>
    </lineage>
</organism>
<evidence type="ECO:0008006" key="8">
    <source>
        <dbReference type="Google" id="ProtNLM"/>
    </source>
</evidence>
<dbReference type="OrthoDB" id="1935484at2759"/>
<dbReference type="GO" id="GO:0022857">
    <property type="term" value="F:transmembrane transporter activity"/>
    <property type="evidence" value="ECO:0007669"/>
    <property type="project" value="TreeGrafter"/>
</dbReference>
<dbReference type="PANTHER" id="PTHR43791">
    <property type="entry name" value="PERMEASE-RELATED"/>
    <property type="match status" value="1"/>
</dbReference>
<name>A0A2V1DG72_9PLEO</name>
<evidence type="ECO:0000256" key="1">
    <source>
        <dbReference type="ARBA" id="ARBA00004141"/>
    </source>
</evidence>
<dbReference type="GO" id="GO:0016020">
    <property type="term" value="C:membrane"/>
    <property type="evidence" value="ECO:0007669"/>
    <property type="project" value="UniProtKB-SubCell"/>
</dbReference>
<keyword evidence="3" id="KW-0812">Transmembrane</keyword>
<protein>
    <recommendedName>
        <fullName evidence="8">MFS general substrate transporter</fullName>
    </recommendedName>
</protein>
<gene>
    <name evidence="6" type="ORF">DM02DRAFT_644348</name>
</gene>
<dbReference type="PANTHER" id="PTHR43791:SF65">
    <property type="entry name" value="MAJOR FACILITATOR SUPERFAMILY (MFS) PROFILE DOMAIN-CONTAINING PROTEIN-RELATED"/>
    <property type="match status" value="1"/>
</dbReference>